<proteinExistence type="predicted"/>
<evidence type="ECO:0000313" key="3">
    <source>
        <dbReference type="Proteomes" id="UP000321389"/>
    </source>
</evidence>
<dbReference type="Proteomes" id="UP000321389">
    <property type="component" value="Chromosome"/>
</dbReference>
<evidence type="ECO:0000256" key="1">
    <source>
        <dbReference type="SAM" id="SignalP"/>
    </source>
</evidence>
<organism evidence="2 3">
    <name type="scientific">Nitratireductor mangrovi</name>
    <dbReference type="NCBI Taxonomy" id="2599600"/>
    <lineage>
        <taxon>Bacteria</taxon>
        <taxon>Pseudomonadati</taxon>
        <taxon>Pseudomonadota</taxon>
        <taxon>Alphaproteobacteria</taxon>
        <taxon>Hyphomicrobiales</taxon>
        <taxon>Phyllobacteriaceae</taxon>
        <taxon>Nitratireductor</taxon>
    </lineage>
</organism>
<keyword evidence="3" id="KW-1185">Reference proteome</keyword>
<keyword evidence="1" id="KW-0732">Signal</keyword>
<sequence length="103" mass="11755">MRGTILMTLAALVVVAPAQAISRYNSETLSCHRAQTILRQEGAAVFRYASKRNPSLTLYDRYVAHGGYCGWDEYAANAWVPTRDEPRCFVRKCRPKVFQDDHF</sequence>
<dbReference type="OrthoDB" id="7870801at2"/>
<dbReference type="EMBL" id="CP042301">
    <property type="protein sequence ID" value="QDZ01970.1"/>
    <property type="molecule type" value="Genomic_DNA"/>
</dbReference>
<evidence type="ECO:0000313" key="2">
    <source>
        <dbReference type="EMBL" id="QDZ01970.1"/>
    </source>
</evidence>
<dbReference type="AlphaFoldDB" id="A0A5B8L2W8"/>
<dbReference type="RefSeq" id="WP_146300611.1">
    <property type="nucleotide sequence ID" value="NZ_CP042301.2"/>
</dbReference>
<feature type="signal peptide" evidence="1">
    <location>
        <begin position="1"/>
        <end position="20"/>
    </location>
</feature>
<reference evidence="2" key="1">
    <citation type="submission" date="2020-04" db="EMBL/GenBank/DDBJ databases">
        <title>Nitratireductor sp. nov. isolated from mangrove soil.</title>
        <authorList>
            <person name="Ye Y."/>
        </authorList>
    </citation>
    <scope>NUCLEOTIDE SEQUENCE</scope>
    <source>
        <strain evidence="2">SY7</strain>
    </source>
</reference>
<accession>A0A5B8L2W8</accession>
<feature type="chain" id="PRO_5023033902" evidence="1">
    <location>
        <begin position="21"/>
        <end position="103"/>
    </location>
</feature>
<protein>
    <submittedName>
        <fullName evidence="2">Uncharacterized protein</fullName>
    </submittedName>
</protein>
<dbReference type="KEGG" id="niy:FQ775_17180"/>
<gene>
    <name evidence="2" type="ORF">FQ775_17180</name>
</gene>
<name>A0A5B8L2W8_9HYPH</name>